<reference evidence="9" key="1">
    <citation type="submission" date="2020-05" db="EMBL/GenBank/DDBJ databases">
        <title>Sulfur intermediates as new biogeochemical hubs in an aquatic model microbial ecosystem.</title>
        <authorList>
            <person name="Vigneron A."/>
        </authorList>
    </citation>
    <scope>NUCLEOTIDE SEQUENCE</scope>
    <source>
        <strain evidence="9">Bin.250</strain>
    </source>
</reference>
<evidence type="ECO:0000313" key="9">
    <source>
        <dbReference type="EMBL" id="NQV66209.1"/>
    </source>
</evidence>
<dbReference type="InterPro" id="IPR036188">
    <property type="entry name" value="FAD/NAD-bd_sf"/>
</dbReference>
<dbReference type="Gene3D" id="3.30.70.20">
    <property type="match status" value="2"/>
</dbReference>
<dbReference type="GO" id="GO:0051539">
    <property type="term" value="F:4 iron, 4 sulfur cluster binding"/>
    <property type="evidence" value="ECO:0007669"/>
    <property type="project" value="UniProtKB-KW"/>
</dbReference>
<evidence type="ECO:0000313" key="10">
    <source>
        <dbReference type="Proteomes" id="UP000754644"/>
    </source>
</evidence>
<evidence type="ECO:0000259" key="7">
    <source>
        <dbReference type="PROSITE" id="PS50042"/>
    </source>
</evidence>
<feature type="domain" description="Cyclic nucleotide-binding" evidence="7">
    <location>
        <begin position="474"/>
        <end position="593"/>
    </location>
</feature>
<dbReference type="GO" id="GO:0046872">
    <property type="term" value="F:metal ion binding"/>
    <property type="evidence" value="ECO:0007669"/>
    <property type="project" value="UniProtKB-KW"/>
</dbReference>
<dbReference type="InterPro" id="IPR014710">
    <property type="entry name" value="RmlC-like_jellyroll"/>
</dbReference>
<feature type="domain" description="Cyclic nucleotide-binding" evidence="7">
    <location>
        <begin position="353"/>
        <end position="468"/>
    </location>
</feature>
<dbReference type="SUPFAM" id="SSF51905">
    <property type="entry name" value="FAD/NAD(P)-binding domain"/>
    <property type="match status" value="1"/>
</dbReference>
<dbReference type="Pfam" id="PF13247">
    <property type="entry name" value="Fer4_11"/>
    <property type="match status" value="1"/>
</dbReference>
<dbReference type="Gene3D" id="2.60.120.10">
    <property type="entry name" value="Jelly Rolls"/>
    <property type="match status" value="2"/>
</dbReference>
<dbReference type="SUPFAM" id="SSF51206">
    <property type="entry name" value="cAMP-binding domain-like"/>
    <property type="match status" value="2"/>
</dbReference>
<evidence type="ECO:0000256" key="6">
    <source>
        <dbReference type="ARBA" id="ARBA00023014"/>
    </source>
</evidence>
<protein>
    <submittedName>
        <fullName evidence="9">Cyclic nucleotide-binding domain-containing protein</fullName>
    </submittedName>
</protein>
<keyword evidence="3" id="KW-0479">Metal-binding</keyword>
<gene>
    <name evidence="9" type="ORF">HQ497_12680</name>
</gene>
<dbReference type="InterPro" id="IPR017896">
    <property type="entry name" value="4Fe4S_Fe-S-bd"/>
</dbReference>
<dbReference type="InterPro" id="IPR050294">
    <property type="entry name" value="RnfB_subfamily"/>
</dbReference>
<sequence>MFEIAVIGAGPGGLSAAARCAELDVEHVLLESSPKIANTIQKYQKGKHVMAEPGILPLRSPIEFDAGKREAILGNWETGIKTVGVNIQYGAEVKAISGSQGNFVISLMNGEEVLARHIILGIGLQGNPRQMGVPGEQSEVVQYTLDDPGEYKDESIAIIGAGDAAIENAIALAANNKVYIVNRKDEFARAKEGNLNLIMAAIDAGTIECYYDSSPAGVEALDGGDFPANLLLKTATGDAVVPLHRIIARLGAIPPRKLVESFGIEFPSEDQNAIPALTSQYESNVTGMYVIGALGGYPLIKQAMNQGYEVVEYILGHDVKPADNDLLAAKLNGLPYELEVDGVLALMQERIPVFADVNALQFRELMLDSNVSMPAKGDVIFKQHDYTNTFFTILEGTVEIEVNPTLRITANAGSFFGEMSLMSGRRRSASVYAGPRCIVIETPRRSMIKLISSVAAVKRVLDETFIVRTIQQKFAPDTPIEELQPIAARAKMHQFQPKEVIFKEGDEADTLHFIRNGSVTVSIEIDGRDVVMSYVPANTPIGEMALLGNTTRSATVKAAVKTETISLDKESFSLLLERSAGLKERLQAMVKDRHEQNVALQSNSESSDLMSFLMGQGLGEATDVLLIDENICVGCDLCESACAATHDGTSRLNRKAGPTFAHIHVPTSCRHCEDPSCMKDCPPDAIQRGGLGGEVFIGDNCIGCGNCERNCPYGVIQMAYKTEAPSNYWSWMLFGLGQKPGRGKAAVVGESSFKQAVKCDMCKDQSGGPSCVRACPTGAAMRLSPEDFVDLVNVVR</sequence>
<feature type="domain" description="4Fe-4S ferredoxin-type" evidence="8">
    <location>
        <begin position="623"/>
        <end position="655"/>
    </location>
</feature>
<dbReference type="CDD" id="cd00038">
    <property type="entry name" value="CAP_ED"/>
    <property type="match status" value="2"/>
</dbReference>
<evidence type="ECO:0000256" key="3">
    <source>
        <dbReference type="ARBA" id="ARBA00022723"/>
    </source>
</evidence>
<name>A0A973A8W6_9GAMM</name>
<keyword evidence="1" id="KW-0813">Transport</keyword>
<dbReference type="CDD" id="cd16367">
    <property type="entry name" value="DMSOR_beta_like"/>
    <property type="match status" value="1"/>
</dbReference>
<dbReference type="PANTHER" id="PTHR42859">
    <property type="entry name" value="OXIDOREDUCTASE"/>
    <property type="match status" value="1"/>
</dbReference>
<keyword evidence="4" id="KW-0249">Electron transport</keyword>
<dbReference type="PROSITE" id="PS00889">
    <property type="entry name" value="CNMP_BINDING_2"/>
    <property type="match status" value="2"/>
</dbReference>
<evidence type="ECO:0000256" key="4">
    <source>
        <dbReference type="ARBA" id="ARBA00022982"/>
    </source>
</evidence>
<dbReference type="Proteomes" id="UP000754644">
    <property type="component" value="Unassembled WGS sequence"/>
</dbReference>
<dbReference type="Pfam" id="PF13738">
    <property type="entry name" value="Pyr_redox_3"/>
    <property type="match status" value="1"/>
</dbReference>
<keyword evidence="5" id="KW-0408">Iron</keyword>
<organism evidence="9 10">
    <name type="scientific">SAR86 cluster bacterium</name>
    <dbReference type="NCBI Taxonomy" id="2030880"/>
    <lineage>
        <taxon>Bacteria</taxon>
        <taxon>Pseudomonadati</taxon>
        <taxon>Pseudomonadota</taxon>
        <taxon>Gammaproteobacteria</taxon>
        <taxon>SAR86 cluster</taxon>
    </lineage>
</organism>
<dbReference type="InterPro" id="IPR017900">
    <property type="entry name" value="4Fe4S_Fe_S_CS"/>
</dbReference>
<dbReference type="PRINTS" id="PR00368">
    <property type="entry name" value="FADPNR"/>
</dbReference>
<dbReference type="SUPFAM" id="SSF54862">
    <property type="entry name" value="4Fe-4S ferredoxins"/>
    <property type="match status" value="1"/>
</dbReference>
<dbReference type="InterPro" id="IPR018490">
    <property type="entry name" value="cNMP-bd_dom_sf"/>
</dbReference>
<dbReference type="EMBL" id="JABMOJ010000478">
    <property type="protein sequence ID" value="NQV66209.1"/>
    <property type="molecule type" value="Genomic_DNA"/>
</dbReference>
<keyword evidence="2" id="KW-0004">4Fe-4S</keyword>
<dbReference type="PRINTS" id="PR00469">
    <property type="entry name" value="PNDRDTASEII"/>
</dbReference>
<evidence type="ECO:0000256" key="5">
    <source>
        <dbReference type="ARBA" id="ARBA00023004"/>
    </source>
</evidence>
<dbReference type="Gene3D" id="3.50.50.60">
    <property type="entry name" value="FAD/NAD(P)-binding domain"/>
    <property type="match status" value="2"/>
</dbReference>
<dbReference type="PROSITE" id="PS50042">
    <property type="entry name" value="CNMP_BINDING_3"/>
    <property type="match status" value="2"/>
</dbReference>
<dbReference type="PROSITE" id="PS00198">
    <property type="entry name" value="4FE4S_FER_1"/>
    <property type="match status" value="1"/>
</dbReference>
<evidence type="ECO:0000256" key="2">
    <source>
        <dbReference type="ARBA" id="ARBA00022485"/>
    </source>
</evidence>
<dbReference type="PROSITE" id="PS51379">
    <property type="entry name" value="4FE4S_FER_2"/>
    <property type="match status" value="2"/>
</dbReference>
<dbReference type="AlphaFoldDB" id="A0A973A8W6"/>
<comment type="caution">
    <text evidence="9">The sequence shown here is derived from an EMBL/GenBank/DDBJ whole genome shotgun (WGS) entry which is preliminary data.</text>
</comment>
<evidence type="ECO:0000256" key="1">
    <source>
        <dbReference type="ARBA" id="ARBA00022448"/>
    </source>
</evidence>
<proteinExistence type="predicted"/>
<accession>A0A973A8W6</accession>
<keyword evidence="6" id="KW-0411">Iron-sulfur</keyword>
<feature type="domain" description="4Fe-4S ferredoxin-type" evidence="8">
    <location>
        <begin position="692"/>
        <end position="721"/>
    </location>
</feature>
<dbReference type="SMART" id="SM00100">
    <property type="entry name" value="cNMP"/>
    <property type="match status" value="2"/>
</dbReference>
<evidence type="ECO:0000259" key="8">
    <source>
        <dbReference type="PROSITE" id="PS51379"/>
    </source>
</evidence>
<dbReference type="InterPro" id="IPR000595">
    <property type="entry name" value="cNMP-bd_dom"/>
</dbReference>
<dbReference type="InterPro" id="IPR018488">
    <property type="entry name" value="cNMP-bd_CS"/>
</dbReference>
<dbReference type="Pfam" id="PF00027">
    <property type="entry name" value="cNMP_binding"/>
    <property type="match status" value="2"/>
</dbReference>
<dbReference type="PANTHER" id="PTHR42859:SF10">
    <property type="entry name" value="DIMETHYLSULFOXIDE REDUCTASE CHAIN B"/>
    <property type="match status" value="1"/>
</dbReference>